<comment type="caution">
    <text evidence="1">The sequence shown here is derived from an EMBL/GenBank/DDBJ whole genome shotgun (WGS) entry which is preliminary data.</text>
</comment>
<dbReference type="EMBL" id="CM042015">
    <property type="protein sequence ID" value="KAI3709350.1"/>
    <property type="molecule type" value="Genomic_DNA"/>
</dbReference>
<dbReference type="Proteomes" id="UP001055811">
    <property type="component" value="Linkage Group LG07"/>
</dbReference>
<accession>A0ACB9AI78</accession>
<organism evidence="1 2">
    <name type="scientific">Cichorium intybus</name>
    <name type="common">Chicory</name>
    <dbReference type="NCBI Taxonomy" id="13427"/>
    <lineage>
        <taxon>Eukaryota</taxon>
        <taxon>Viridiplantae</taxon>
        <taxon>Streptophyta</taxon>
        <taxon>Embryophyta</taxon>
        <taxon>Tracheophyta</taxon>
        <taxon>Spermatophyta</taxon>
        <taxon>Magnoliopsida</taxon>
        <taxon>eudicotyledons</taxon>
        <taxon>Gunneridae</taxon>
        <taxon>Pentapetalae</taxon>
        <taxon>asterids</taxon>
        <taxon>campanulids</taxon>
        <taxon>Asterales</taxon>
        <taxon>Asteraceae</taxon>
        <taxon>Cichorioideae</taxon>
        <taxon>Cichorieae</taxon>
        <taxon>Cichoriinae</taxon>
        <taxon>Cichorium</taxon>
    </lineage>
</organism>
<sequence length="66" mass="7319">MNERAVKTTLSHFALRQPTGDSQQLFGFSDFHHSIVASTSYVLRSPSDKSTSRQQVNSPSSSTYIV</sequence>
<reference evidence="2" key="1">
    <citation type="journal article" date="2022" name="Mol. Ecol. Resour.">
        <title>The genomes of chicory, endive, great burdock and yacon provide insights into Asteraceae palaeo-polyploidization history and plant inulin production.</title>
        <authorList>
            <person name="Fan W."/>
            <person name="Wang S."/>
            <person name="Wang H."/>
            <person name="Wang A."/>
            <person name="Jiang F."/>
            <person name="Liu H."/>
            <person name="Zhao H."/>
            <person name="Xu D."/>
            <person name="Zhang Y."/>
        </authorList>
    </citation>
    <scope>NUCLEOTIDE SEQUENCE [LARGE SCALE GENOMIC DNA]</scope>
    <source>
        <strain evidence="2">cv. Punajuju</strain>
    </source>
</reference>
<gene>
    <name evidence="1" type="ORF">L2E82_39110</name>
</gene>
<keyword evidence="2" id="KW-1185">Reference proteome</keyword>
<reference evidence="1 2" key="2">
    <citation type="journal article" date="2022" name="Mol. Ecol. Resour.">
        <title>The genomes of chicory, endive, great burdock and yacon provide insights into Asteraceae paleo-polyploidization history and plant inulin production.</title>
        <authorList>
            <person name="Fan W."/>
            <person name="Wang S."/>
            <person name="Wang H."/>
            <person name="Wang A."/>
            <person name="Jiang F."/>
            <person name="Liu H."/>
            <person name="Zhao H."/>
            <person name="Xu D."/>
            <person name="Zhang Y."/>
        </authorList>
    </citation>
    <scope>NUCLEOTIDE SEQUENCE [LARGE SCALE GENOMIC DNA]</scope>
    <source>
        <strain evidence="2">cv. Punajuju</strain>
        <tissue evidence="1">Leaves</tissue>
    </source>
</reference>
<protein>
    <submittedName>
        <fullName evidence="1">Uncharacterized protein</fullName>
    </submittedName>
</protein>
<evidence type="ECO:0000313" key="1">
    <source>
        <dbReference type="EMBL" id="KAI3709350.1"/>
    </source>
</evidence>
<proteinExistence type="predicted"/>
<name>A0ACB9AI78_CICIN</name>
<evidence type="ECO:0000313" key="2">
    <source>
        <dbReference type="Proteomes" id="UP001055811"/>
    </source>
</evidence>